<keyword evidence="3 5" id="KW-1133">Transmembrane helix</keyword>
<dbReference type="InterPro" id="IPR050307">
    <property type="entry name" value="Sterol_Desaturase_Related"/>
</dbReference>
<feature type="transmembrane region" description="Helical" evidence="5">
    <location>
        <begin position="159"/>
        <end position="187"/>
    </location>
</feature>
<evidence type="ECO:0000256" key="5">
    <source>
        <dbReference type="SAM" id="Phobius"/>
    </source>
</evidence>
<keyword evidence="8" id="KW-1185">Reference proteome</keyword>
<evidence type="ECO:0000256" key="3">
    <source>
        <dbReference type="ARBA" id="ARBA00022989"/>
    </source>
</evidence>
<dbReference type="Proteomes" id="UP000515292">
    <property type="component" value="Chromosome"/>
</dbReference>
<dbReference type="PANTHER" id="PTHR11863">
    <property type="entry name" value="STEROL DESATURASE"/>
    <property type="match status" value="1"/>
</dbReference>
<dbReference type="Pfam" id="PF04116">
    <property type="entry name" value="FA_hydroxylase"/>
    <property type="match status" value="1"/>
</dbReference>
<evidence type="ECO:0000259" key="6">
    <source>
        <dbReference type="Pfam" id="PF04116"/>
    </source>
</evidence>
<dbReference type="RefSeq" id="WP_182294888.1">
    <property type="nucleotide sequence ID" value="NZ_CP059851.1"/>
</dbReference>
<proteinExistence type="predicted"/>
<comment type="subcellular location">
    <subcellularLocation>
        <location evidence="1">Membrane</location>
    </subcellularLocation>
</comment>
<dbReference type="GO" id="GO:0016491">
    <property type="term" value="F:oxidoreductase activity"/>
    <property type="evidence" value="ECO:0007669"/>
    <property type="project" value="InterPro"/>
</dbReference>
<organism evidence="7 8">
    <name type="scientific">Sandaracinobacteroides saxicola</name>
    <dbReference type="NCBI Taxonomy" id="2759707"/>
    <lineage>
        <taxon>Bacteria</taxon>
        <taxon>Pseudomonadati</taxon>
        <taxon>Pseudomonadota</taxon>
        <taxon>Alphaproteobacteria</taxon>
        <taxon>Sphingomonadales</taxon>
        <taxon>Sphingosinicellaceae</taxon>
        <taxon>Sandaracinobacteroides</taxon>
    </lineage>
</organism>
<feature type="transmembrane region" description="Helical" evidence="5">
    <location>
        <begin position="58"/>
        <end position="77"/>
    </location>
</feature>
<dbReference type="GO" id="GO:0005506">
    <property type="term" value="F:iron ion binding"/>
    <property type="evidence" value="ECO:0007669"/>
    <property type="project" value="InterPro"/>
</dbReference>
<evidence type="ECO:0000313" key="7">
    <source>
        <dbReference type="EMBL" id="QMW22043.1"/>
    </source>
</evidence>
<dbReference type="InterPro" id="IPR006694">
    <property type="entry name" value="Fatty_acid_hydroxylase"/>
</dbReference>
<dbReference type="EMBL" id="CP059851">
    <property type="protein sequence ID" value="QMW22043.1"/>
    <property type="molecule type" value="Genomic_DNA"/>
</dbReference>
<evidence type="ECO:0000256" key="4">
    <source>
        <dbReference type="ARBA" id="ARBA00023136"/>
    </source>
</evidence>
<keyword evidence="2 5" id="KW-0812">Transmembrane</keyword>
<feature type="transmembrane region" description="Helical" evidence="5">
    <location>
        <begin position="97"/>
        <end position="116"/>
    </location>
</feature>
<accession>A0A7G5IFA1</accession>
<evidence type="ECO:0000256" key="2">
    <source>
        <dbReference type="ARBA" id="ARBA00022692"/>
    </source>
</evidence>
<sequence length="249" mass="28269">MAPTLIATMLLMSLIVALRYLALSGLFAAITARVRPGLYRPALPAKAARMARQIRREIGWSLLSAVIYGAPAGLAVWAWQAKGLTLIYTDPMHHPLWWLPLSVLVYLLAHDAWFYWTHRAMHGSAKIFRTMHAVHHESRPPTAWAAMAFHPTEALSAAWLYPVMVFLVPIHVGALGVVLAIASFFAVTNHMGWEIFPRRWIDGWLGRHLISASHHHLHHGNYGANFGLYFRFWDRWMNTDAGISRELLR</sequence>
<dbReference type="GO" id="GO:0016020">
    <property type="term" value="C:membrane"/>
    <property type="evidence" value="ECO:0007669"/>
    <property type="project" value="UniProtKB-SubCell"/>
</dbReference>
<dbReference type="KEGG" id="sand:H3309_11775"/>
<evidence type="ECO:0000256" key="1">
    <source>
        <dbReference type="ARBA" id="ARBA00004370"/>
    </source>
</evidence>
<feature type="transmembrane region" description="Helical" evidence="5">
    <location>
        <begin position="6"/>
        <end position="30"/>
    </location>
</feature>
<name>A0A7G5IFA1_9SPHN</name>
<gene>
    <name evidence="7" type="ORF">H3309_11775</name>
</gene>
<protein>
    <submittedName>
        <fullName evidence="7">Sterol desaturase family protein</fullName>
    </submittedName>
</protein>
<dbReference type="GO" id="GO:0008610">
    <property type="term" value="P:lipid biosynthetic process"/>
    <property type="evidence" value="ECO:0007669"/>
    <property type="project" value="InterPro"/>
</dbReference>
<reference evidence="7 8" key="1">
    <citation type="submission" date="2020-07" db="EMBL/GenBank/DDBJ databases">
        <title>Complete genome sequence for Sandaracinobacter sp. M6.</title>
        <authorList>
            <person name="Tang Y."/>
            <person name="Liu Q."/>
            <person name="Guo Z."/>
            <person name="Lei P."/>
            <person name="Huang B."/>
        </authorList>
    </citation>
    <scope>NUCLEOTIDE SEQUENCE [LARGE SCALE GENOMIC DNA]</scope>
    <source>
        <strain evidence="7 8">M6</strain>
    </source>
</reference>
<dbReference type="AlphaFoldDB" id="A0A7G5IFA1"/>
<keyword evidence="4 5" id="KW-0472">Membrane</keyword>
<evidence type="ECO:0000313" key="8">
    <source>
        <dbReference type="Proteomes" id="UP000515292"/>
    </source>
</evidence>
<feature type="domain" description="Fatty acid hydroxylase" evidence="6">
    <location>
        <begin position="103"/>
        <end position="239"/>
    </location>
</feature>